<dbReference type="RefSeq" id="WP_092360931.1">
    <property type="nucleotide sequence ID" value="NZ_DAINWJ010000082.1"/>
</dbReference>
<sequence>MSRFRSITGTINHIGPMQSCSREWCNCASLISLHTEQGPADLVIFADTYILGCEPLHPGQRITAFYDANAPMPLIYPPRYNILAAARLNPAQTALLAYFDEQLTDEDNTLHLNISRSTKLLTPNGQLYYGPLGKQVLLAVYSSSTRSVPAITTPETVITFCGRPPLENS</sequence>
<dbReference type="EMBL" id="FOIM01000002">
    <property type="protein sequence ID" value="SET15680.1"/>
    <property type="molecule type" value="Genomic_DNA"/>
</dbReference>
<dbReference type="GeneID" id="93277303"/>
<name>A0A1I0C8W0_9FIRM</name>
<keyword evidence="2" id="KW-1185">Reference proteome</keyword>
<organism evidence="1 2">
    <name type="scientific">Enterocloster lavalensis</name>
    <dbReference type="NCBI Taxonomy" id="460384"/>
    <lineage>
        <taxon>Bacteria</taxon>
        <taxon>Bacillati</taxon>
        <taxon>Bacillota</taxon>
        <taxon>Clostridia</taxon>
        <taxon>Lachnospirales</taxon>
        <taxon>Lachnospiraceae</taxon>
        <taxon>Enterocloster</taxon>
    </lineage>
</organism>
<gene>
    <name evidence="1" type="ORF">SAMN05216313_102351</name>
</gene>
<evidence type="ECO:0000313" key="1">
    <source>
        <dbReference type="EMBL" id="SET15680.1"/>
    </source>
</evidence>
<dbReference type="STRING" id="460384.SAMN05216313_102351"/>
<accession>A0A1I0C8W0</accession>
<dbReference type="AlphaFoldDB" id="A0A1I0C8W0"/>
<dbReference type="Proteomes" id="UP000198508">
    <property type="component" value="Unassembled WGS sequence"/>
</dbReference>
<reference evidence="2" key="1">
    <citation type="submission" date="2016-10" db="EMBL/GenBank/DDBJ databases">
        <authorList>
            <person name="Varghese N."/>
            <person name="Submissions S."/>
        </authorList>
    </citation>
    <scope>NUCLEOTIDE SEQUENCE [LARGE SCALE GENOMIC DNA]</scope>
    <source>
        <strain evidence="2">NLAE-zl-G277</strain>
    </source>
</reference>
<proteinExistence type="predicted"/>
<evidence type="ECO:0000313" key="2">
    <source>
        <dbReference type="Proteomes" id="UP000198508"/>
    </source>
</evidence>
<protein>
    <submittedName>
        <fullName evidence="1">Uncharacterized protein</fullName>
    </submittedName>
</protein>